<sequence length="447" mass="50753">MPGRTIQAGPGASDGTLDDLMNGADMNREMFNNTGDPLQAVLYAMTQHQLQLQFQQLQQQQLPPLPQQETTTAEWQERVRQLESRVAQFEKASKKTRTAADPDPFKWHSKTHNADWSIKERKAWNQLTEMVRNEWRVLIAVDSTRAALPGPAERFMRNGQPAFGSDFTENATLQSAGNLAVVKRLTRLVLNQLKKSNSSGDDDSQDEEDQPDDDVATVNEEVKLSTFPVNATVVEDAIRAQLKNFRRQYKQQTDDLAKKKKAAADHNGRVESSKRAKHKRRLDGCDVFEALHGRNPEAVVLYDMQSGDESAGEDEERRAEYETLLKFDDAAKTANKGMKIVATQKLVYRAKWVTALYRELDDIYCNKTSTAQAGKRNLRMPDGHGRAVQDPPDRLLRKNPPPPCMVDPAWRDGYEKVDLTSYGWDDNADPDEWGPYEDELKMFAAWR</sequence>
<proteinExistence type="predicted"/>
<evidence type="ECO:0000256" key="1">
    <source>
        <dbReference type="SAM" id="Coils"/>
    </source>
</evidence>
<reference evidence="3 4" key="1">
    <citation type="journal article" date="2016" name="Mol. Biol. Evol.">
        <title>Comparative Genomics of Early-Diverging Mushroom-Forming Fungi Provides Insights into the Origins of Lignocellulose Decay Capabilities.</title>
        <authorList>
            <person name="Nagy L.G."/>
            <person name="Riley R."/>
            <person name="Tritt A."/>
            <person name="Adam C."/>
            <person name="Daum C."/>
            <person name="Floudas D."/>
            <person name="Sun H."/>
            <person name="Yadav J.S."/>
            <person name="Pangilinan J."/>
            <person name="Larsson K.H."/>
            <person name="Matsuura K."/>
            <person name="Barry K."/>
            <person name="Labutti K."/>
            <person name="Kuo R."/>
            <person name="Ohm R.A."/>
            <person name="Bhattacharya S.S."/>
            <person name="Shirouzu T."/>
            <person name="Yoshinaga Y."/>
            <person name="Martin F.M."/>
            <person name="Grigoriev I.V."/>
            <person name="Hibbett D.S."/>
        </authorList>
    </citation>
    <scope>NUCLEOTIDE SEQUENCE [LARGE SCALE GENOMIC DNA]</scope>
    <source>
        <strain evidence="3 4">HHB12029</strain>
    </source>
</reference>
<evidence type="ECO:0000313" key="3">
    <source>
        <dbReference type="EMBL" id="KZV84522.1"/>
    </source>
</evidence>
<feature type="compositionally biased region" description="Basic and acidic residues" evidence="2">
    <location>
        <begin position="379"/>
        <end position="396"/>
    </location>
</feature>
<feature type="region of interest" description="Disordered" evidence="2">
    <location>
        <begin position="1"/>
        <end position="23"/>
    </location>
</feature>
<feature type="compositionally biased region" description="Acidic residues" evidence="2">
    <location>
        <begin position="200"/>
        <end position="214"/>
    </location>
</feature>
<dbReference type="EMBL" id="KV426221">
    <property type="protein sequence ID" value="KZV84522.1"/>
    <property type="molecule type" value="Genomic_DNA"/>
</dbReference>
<dbReference type="Proteomes" id="UP000077266">
    <property type="component" value="Unassembled WGS sequence"/>
</dbReference>
<keyword evidence="4" id="KW-1185">Reference proteome</keyword>
<feature type="region of interest" description="Disordered" evidence="2">
    <location>
        <begin position="195"/>
        <end position="214"/>
    </location>
</feature>
<accession>A0A165DH56</accession>
<evidence type="ECO:0000256" key="2">
    <source>
        <dbReference type="SAM" id="MobiDB-lite"/>
    </source>
</evidence>
<feature type="coiled-coil region" evidence="1">
    <location>
        <begin position="72"/>
        <end position="99"/>
    </location>
</feature>
<dbReference type="STRING" id="1314781.A0A165DH56"/>
<keyword evidence="1" id="KW-0175">Coiled coil</keyword>
<organism evidence="3 4">
    <name type="scientific">Exidia glandulosa HHB12029</name>
    <dbReference type="NCBI Taxonomy" id="1314781"/>
    <lineage>
        <taxon>Eukaryota</taxon>
        <taxon>Fungi</taxon>
        <taxon>Dikarya</taxon>
        <taxon>Basidiomycota</taxon>
        <taxon>Agaricomycotina</taxon>
        <taxon>Agaricomycetes</taxon>
        <taxon>Auriculariales</taxon>
        <taxon>Exidiaceae</taxon>
        <taxon>Exidia</taxon>
    </lineage>
</organism>
<feature type="region of interest" description="Disordered" evidence="2">
    <location>
        <begin position="251"/>
        <end position="276"/>
    </location>
</feature>
<name>A0A165DH56_EXIGL</name>
<dbReference type="AlphaFoldDB" id="A0A165DH56"/>
<dbReference type="InParanoid" id="A0A165DH56"/>
<evidence type="ECO:0000313" key="4">
    <source>
        <dbReference type="Proteomes" id="UP000077266"/>
    </source>
</evidence>
<gene>
    <name evidence="3" type="ORF">EXIGLDRAFT_727167</name>
</gene>
<protein>
    <submittedName>
        <fullName evidence="3">Uncharacterized protein</fullName>
    </submittedName>
</protein>
<feature type="region of interest" description="Disordered" evidence="2">
    <location>
        <begin position="375"/>
        <end position="410"/>
    </location>
</feature>
<feature type="compositionally biased region" description="Basic and acidic residues" evidence="2">
    <location>
        <begin position="252"/>
        <end position="274"/>
    </location>
</feature>